<accession>A0A3Q8SCT7</accession>
<dbReference type="PANTHER" id="PTHR43519">
    <property type="entry name" value="ATP-DEPENDENT RNA HELICASE HRPB"/>
    <property type="match status" value="1"/>
</dbReference>
<dbReference type="InterPro" id="IPR013689">
    <property type="entry name" value="RNA_helicase_ATP-dep_HrpB_C"/>
</dbReference>
<dbReference type="SUPFAM" id="SSF52540">
    <property type="entry name" value="P-loop containing nucleoside triphosphate hydrolases"/>
    <property type="match status" value="2"/>
</dbReference>
<dbReference type="InterPro" id="IPR027417">
    <property type="entry name" value="P-loop_NTPase"/>
</dbReference>
<dbReference type="InterPro" id="IPR010225">
    <property type="entry name" value="HrpB"/>
</dbReference>
<dbReference type="AlphaFoldDB" id="A0A3Q8SCT7"/>
<dbReference type="InterPro" id="IPR056329">
    <property type="entry name" value="CON_HrpB"/>
</dbReference>
<evidence type="ECO:0000256" key="4">
    <source>
        <dbReference type="ARBA" id="ARBA00022840"/>
    </source>
</evidence>
<evidence type="ECO:0000256" key="3">
    <source>
        <dbReference type="ARBA" id="ARBA00022806"/>
    </source>
</evidence>
<dbReference type="Gene3D" id="1.20.120.1080">
    <property type="match status" value="1"/>
</dbReference>
<dbReference type="InterPro" id="IPR014001">
    <property type="entry name" value="Helicase_ATP-bd"/>
</dbReference>
<dbReference type="Gene3D" id="3.40.50.300">
    <property type="entry name" value="P-loop containing nucleotide triphosphate hydrolases"/>
    <property type="match status" value="2"/>
</dbReference>
<dbReference type="EMBL" id="CP034248">
    <property type="protein sequence ID" value="AZK47683.1"/>
    <property type="molecule type" value="Genomic_DNA"/>
</dbReference>
<dbReference type="PIRSF" id="PIRSF005496">
    <property type="entry name" value="ATP_hel_hrpB"/>
    <property type="match status" value="1"/>
</dbReference>
<organism evidence="7 8">
    <name type="scientific">Paenibacillus lentus</name>
    <dbReference type="NCBI Taxonomy" id="1338368"/>
    <lineage>
        <taxon>Bacteria</taxon>
        <taxon>Bacillati</taxon>
        <taxon>Bacillota</taxon>
        <taxon>Bacilli</taxon>
        <taxon>Bacillales</taxon>
        <taxon>Paenibacillaceae</taxon>
        <taxon>Paenibacillus</taxon>
    </lineage>
</organism>
<dbReference type="CDD" id="cd18791">
    <property type="entry name" value="SF2_C_RHA"/>
    <property type="match status" value="1"/>
</dbReference>
<keyword evidence="1" id="KW-0547">Nucleotide-binding</keyword>
<dbReference type="SMART" id="SM00847">
    <property type="entry name" value="HA2"/>
    <property type="match status" value="1"/>
</dbReference>
<dbReference type="Pfam" id="PF00270">
    <property type="entry name" value="DEAD"/>
    <property type="match status" value="1"/>
</dbReference>
<dbReference type="GO" id="GO:0016787">
    <property type="term" value="F:hydrolase activity"/>
    <property type="evidence" value="ECO:0007669"/>
    <property type="project" value="UniProtKB-KW"/>
</dbReference>
<dbReference type="FunFam" id="3.40.50.300:FF:002125">
    <property type="entry name" value="ATP-dependent helicase HrpB"/>
    <property type="match status" value="1"/>
</dbReference>
<evidence type="ECO:0000256" key="2">
    <source>
        <dbReference type="ARBA" id="ARBA00022801"/>
    </source>
</evidence>
<dbReference type="Pfam" id="PF08482">
    <property type="entry name" value="HrpB_C"/>
    <property type="match status" value="1"/>
</dbReference>
<dbReference type="GO" id="GO:0003676">
    <property type="term" value="F:nucleic acid binding"/>
    <property type="evidence" value="ECO:0007669"/>
    <property type="project" value="InterPro"/>
</dbReference>
<dbReference type="InterPro" id="IPR048333">
    <property type="entry name" value="HA2_WH"/>
</dbReference>
<sequence length="844" mass="93840">MTRLPIDEVIPDLKTRLESANAAILLAEPGAGKTTRTPLELLQEPWLKGQGIVMLEPRRLAARSAAVYMAQQLGERVGETVGYRIRTESKVSSRTRITVVTEGILTRMLQHDPALVGIGLIIFDEYHERNLHADIGLALALQSQELLRDDLRPLIMSATLNAEPLVELLGGAAVIRSQGRAYPVETRYADAPAGAAPLEQRVTRAVRGALERHEGSLLVFLPGAKEIRRVERSLVPVVPSDVLVAPLYGALPAQQQQRAIAAAPPGKRKVVLATSIAESSLTIEGVTVVIDSGLRRTALFSARTGMSRLVTVRAARDSADQRRGRAGRTAPGVCYRLWSEAEDRLLPERTAPEMLEADLTPLALELAAWGASSPEELAWLDPPPAGPYRQAVRLLQQLGALDGEERITEHGRRMAELGLHPRLAHMLLKAAELGIERLACLLAALLEERDLLRGSAAVREDCDIRNRLSLLMNSEGTLHENGNPDHQVEDRDIQRILTMSRQYERRLGIEQRASSEASVGPGEDKWHLACGILISFAYPDRIAGRRADGRYILRNGRGAAFARKQHLSEASYLAIAEVDDEGTEGRILLAAPVKLADLTKHYSEHIKEERVSEWDEEAGTVRVRLRETLGAIVIKERPVQPVAEDFAQAILHAVTSQGVHILPWNDKARQLQARVLFLRRQNERWPDWSDAALADRAEVWLAPYIANFRKRSDLQTLSLLTILENELGWELRQELNAEAPTHLIVPSGSKILIHYDQGDVPYAAVRLQEVFGMMDTPRIGYGKVALIMHLLSPAGRPVQVTADLRSFWDNTYFEVKKDLKGRYPKHYWPDDPLQATATRRVRPK</sequence>
<dbReference type="SMART" id="SM00487">
    <property type="entry name" value="DEXDc"/>
    <property type="match status" value="1"/>
</dbReference>
<evidence type="ECO:0000256" key="1">
    <source>
        <dbReference type="ARBA" id="ARBA00022741"/>
    </source>
</evidence>
<keyword evidence="2" id="KW-0378">Hydrolase</keyword>
<dbReference type="CDD" id="cd17990">
    <property type="entry name" value="DEXHc_HrpB"/>
    <property type="match status" value="1"/>
</dbReference>
<keyword evidence="3 7" id="KW-0347">Helicase</keyword>
<dbReference type="PANTHER" id="PTHR43519:SF1">
    <property type="entry name" value="ATP-DEPENDENT RNA HELICASE HRPB"/>
    <property type="match status" value="1"/>
</dbReference>
<gene>
    <name evidence="7" type="primary">hrpB</name>
    <name evidence="7" type="ORF">EIM92_17265</name>
</gene>
<dbReference type="Pfam" id="PF04408">
    <property type="entry name" value="WHD_HA2"/>
    <property type="match status" value="1"/>
</dbReference>
<dbReference type="KEGG" id="plen:EIM92_17265"/>
<dbReference type="Pfam" id="PF24473">
    <property type="entry name" value="CON_HrpB"/>
    <property type="match status" value="1"/>
</dbReference>
<dbReference type="NCBIfam" id="TIGR01970">
    <property type="entry name" value="DEAH_box_HrpB"/>
    <property type="match status" value="1"/>
</dbReference>
<dbReference type="InterPro" id="IPR049614">
    <property type="entry name" value="HrpB_DEXH"/>
</dbReference>
<feature type="domain" description="Helicase C-terminal" evidence="6">
    <location>
        <begin position="205"/>
        <end position="370"/>
    </location>
</feature>
<dbReference type="InterPro" id="IPR001650">
    <property type="entry name" value="Helicase_C-like"/>
</dbReference>
<name>A0A3Q8SCT7_9BACL</name>
<dbReference type="OrthoDB" id="9808833at2"/>
<protein>
    <submittedName>
        <fullName evidence="7">ATP-dependent helicase HrpB</fullName>
    </submittedName>
</protein>
<dbReference type="Pfam" id="PF00271">
    <property type="entry name" value="Helicase_C"/>
    <property type="match status" value="1"/>
</dbReference>
<dbReference type="GO" id="GO:0005524">
    <property type="term" value="F:ATP binding"/>
    <property type="evidence" value="ECO:0007669"/>
    <property type="project" value="UniProtKB-KW"/>
</dbReference>
<dbReference type="PROSITE" id="PS51192">
    <property type="entry name" value="HELICASE_ATP_BIND_1"/>
    <property type="match status" value="1"/>
</dbReference>
<dbReference type="RefSeq" id="WP_125083749.1">
    <property type="nucleotide sequence ID" value="NZ_CP034248.1"/>
</dbReference>
<keyword evidence="8" id="KW-1185">Reference proteome</keyword>
<reference evidence="7 8" key="1">
    <citation type="submission" date="2018-11" db="EMBL/GenBank/DDBJ databases">
        <title>Genome sequencing of Paenibacillus lentus DSM25539(T).</title>
        <authorList>
            <person name="Kook J.-K."/>
            <person name="Park S.-N."/>
            <person name="Lim Y.K."/>
        </authorList>
    </citation>
    <scope>NUCLEOTIDE SEQUENCE [LARGE SCALE GENOMIC DNA]</scope>
    <source>
        <strain evidence="7 8">DSM 25539</strain>
    </source>
</reference>
<keyword evidence="4" id="KW-0067">ATP-binding</keyword>
<dbReference type="InterPro" id="IPR011545">
    <property type="entry name" value="DEAD/DEAH_box_helicase_dom"/>
</dbReference>
<dbReference type="Proteomes" id="UP000273145">
    <property type="component" value="Chromosome"/>
</dbReference>
<dbReference type="GO" id="GO:0004386">
    <property type="term" value="F:helicase activity"/>
    <property type="evidence" value="ECO:0007669"/>
    <property type="project" value="UniProtKB-KW"/>
</dbReference>
<dbReference type="InterPro" id="IPR007502">
    <property type="entry name" value="Helicase-assoc_dom"/>
</dbReference>
<evidence type="ECO:0000259" key="5">
    <source>
        <dbReference type="PROSITE" id="PS51192"/>
    </source>
</evidence>
<proteinExistence type="predicted"/>
<evidence type="ECO:0000313" key="8">
    <source>
        <dbReference type="Proteomes" id="UP000273145"/>
    </source>
</evidence>
<feature type="domain" description="Helicase ATP-binding" evidence="5">
    <location>
        <begin position="14"/>
        <end position="178"/>
    </location>
</feature>
<dbReference type="SMART" id="SM00490">
    <property type="entry name" value="HELICc"/>
    <property type="match status" value="1"/>
</dbReference>
<dbReference type="PROSITE" id="PS51194">
    <property type="entry name" value="HELICASE_CTER"/>
    <property type="match status" value="1"/>
</dbReference>
<evidence type="ECO:0000313" key="7">
    <source>
        <dbReference type="EMBL" id="AZK47683.1"/>
    </source>
</evidence>
<evidence type="ECO:0000259" key="6">
    <source>
        <dbReference type="PROSITE" id="PS51194"/>
    </source>
</evidence>